<reference evidence="2 3" key="1">
    <citation type="journal article" date="2020" name="Mol. Biol. Evol.">
        <title>Distinct Expression and Methylation Patterns for Genes with Different Fates following a Single Whole-Genome Duplication in Flowering Plants.</title>
        <authorList>
            <person name="Shi T."/>
            <person name="Rahmani R.S."/>
            <person name="Gugger P.F."/>
            <person name="Wang M."/>
            <person name="Li H."/>
            <person name="Zhang Y."/>
            <person name="Li Z."/>
            <person name="Wang Q."/>
            <person name="Van de Peer Y."/>
            <person name="Marchal K."/>
            <person name="Chen J."/>
        </authorList>
    </citation>
    <scope>NUCLEOTIDE SEQUENCE [LARGE SCALE GENOMIC DNA]</scope>
    <source>
        <tissue evidence="2">Leaf</tissue>
    </source>
</reference>
<evidence type="ECO:0000313" key="2">
    <source>
        <dbReference type="EMBL" id="DAD33942.1"/>
    </source>
</evidence>
<accession>A0A822YN36</accession>
<evidence type="ECO:0000313" key="3">
    <source>
        <dbReference type="Proteomes" id="UP000607653"/>
    </source>
</evidence>
<sequence length="259" mass="28696">MGCRASKFESGFNNVMPFGLRQPLGRGINAITHRRNTHRNKDDTLSGTLSTKNLLRNGVAEDANNSSSDFVDDHHLHKRDSSPRWKDLELEKVHSSLESDNKNGLADDEVHFVTENNVEIENAEGEVKDGEEEQNEGEERASSVYYDNELAPGSPSFRYFVSFGGSDDFDLGMNTGNSDADGMSEEAKNKIDEKSEGKENIPSICSREGSSTTKSVKKRRGKGFKRALTVKPIAVKNLLYGSCYDPSHSAIHSRKDLHA</sequence>
<name>A0A822YN36_NELNU</name>
<feature type="region of interest" description="Disordered" evidence="1">
    <location>
        <begin position="120"/>
        <end position="145"/>
    </location>
</feature>
<gene>
    <name evidence="2" type="ORF">HUJ06_012793</name>
</gene>
<dbReference type="EMBL" id="DUZY01000003">
    <property type="protein sequence ID" value="DAD33942.1"/>
    <property type="molecule type" value="Genomic_DNA"/>
</dbReference>
<feature type="compositionally biased region" description="Basic and acidic residues" evidence="1">
    <location>
        <begin position="71"/>
        <end position="81"/>
    </location>
</feature>
<keyword evidence="3" id="KW-1185">Reference proteome</keyword>
<evidence type="ECO:0000256" key="1">
    <source>
        <dbReference type="SAM" id="MobiDB-lite"/>
    </source>
</evidence>
<comment type="caution">
    <text evidence="2">The sequence shown here is derived from an EMBL/GenBank/DDBJ whole genome shotgun (WGS) entry which is preliminary data.</text>
</comment>
<feature type="region of interest" description="Disordered" evidence="1">
    <location>
        <begin position="176"/>
        <end position="221"/>
    </location>
</feature>
<organism evidence="2 3">
    <name type="scientific">Nelumbo nucifera</name>
    <name type="common">Sacred lotus</name>
    <dbReference type="NCBI Taxonomy" id="4432"/>
    <lineage>
        <taxon>Eukaryota</taxon>
        <taxon>Viridiplantae</taxon>
        <taxon>Streptophyta</taxon>
        <taxon>Embryophyta</taxon>
        <taxon>Tracheophyta</taxon>
        <taxon>Spermatophyta</taxon>
        <taxon>Magnoliopsida</taxon>
        <taxon>Proteales</taxon>
        <taxon>Nelumbonaceae</taxon>
        <taxon>Nelumbo</taxon>
    </lineage>
</organism>
<proteinExistence type="predicted"/>
<feature type="compositionally biased region" description="Acidic residues" evidence="1">
    <location>
        <begin position="121"/>
        <end position="136"/>
    </location>
</feature>
<feature type="region of interest" description="Disordered" evidence="1">
    <location>
        <begin position="62"/>
        <end position="81"/>
    </location>
</feature>
<feature type="compositionally biased region" description="Basic and acidic residues" evidence="1">
    <location>
        <begin position="185"/>
        <end position="199"/>
    </location>
</feature>
<dbReference type="Proteomes" id="UP000607653">
    <property type="component" value="Unassembled WGS sequence"/>
</dbReference>
<protein>
    <submittedName>
        <fullName evidence="2">Uncharacterized protein</fullName>
    </submittedName>
</protein>
<dbReference type="AlphaFoldDB" id="A0A822YN36"/>